<dbReference type="Proteomes" id="UP000004810">
    <property type="component" value="Unassembled WGS sequence"/>
</dbReference>
<evidence type="ECO:0000313" key="2">
    <source>
        <dbReference type="Proteomes" id="UP000004810"/>
    </source>
</evidence>
<feature type="non-terminal residue" evidence="1">
    <location>
        <position position="55"/>
    </location>
</feature>
<reference evidence="2" key="1">
    <citation type="submission" date="2012-08" db="EMBL/GenBank/DDBJ databases">
        <title>The Genome Sequence of Wuchereria bancrofti.</title>
        <authorList>
            <person name="Nutman T.B."/>
            <person name="Fink D.L."/>
            <person name="Russ C."/>
            <person name="Young S."/>
            <person name="Zeng Q."/>
            <person name="Koehrsen M."/>
            <person name="Alvarado L."/>
            <person name="Berlin A."/>
            <person name="Chapman S.B."/>
            <person name="Chen Z."/>
            <person name="Freedman E."/>
            <person name="Gellesch M."/>
            <person name="Goldberg J."/>
            <person name="Griggs A."/>
            <person name="Gujja S."/>
            <person name="Heilman E.R."/>
            <person name="Heiman D."/>
            <person name="Hepburn T."/>
            <person name="Howarth C."/>
            <person name="Jen D."/>
            <person name="Larson L."/>
            <person name="Lewis B."/>
            <person name="Mehta T."/>
            <person name="Park D."/>
            <person name="Pearson M."/>
            <person name="Roberts A."/>
            <person name="Saif S."/>
            <person name="Shea T."/>
            <person name="Shenoy N."/>
            <person name="Sisk P."/>
            <person name="Stolte C."/>
            <person name="Sykes S."/>
            <person name="Walk T."/>
            <person name="White J."/>
            <person name="Yandava C."/>
            <person name="Haas B."/>
            <person name="Henn M.R."/>
            <person name="Nusbaum C."/>
            <person name="Birren B."/>
        </authorList>
    </citation>
    <scope>NUCLEOTIDE SEQUENCE [LARGE SCALE GENOMIC DNA]</scope>
    <source>
        <strain evidence="2">NA</strain>
    </source>
</reference>
<dbReference type="EMBL" id="ADBV01005782">
    <property type="protein sequence ID" value="EJW79157.1"/>
    <property type="molecule type" value="Genomic_DNA"/>
</dbReference>
<name>J9EQ35_WUCBA</name>
<feature type="non-terminal residue" evidence="1">
    <location>
        <position position="1"/>
    </location>
</feature>
<dbReference type="AlphaFoldDB" id="J9EQ35"/>
<evidence type="ECO:0000313" key="1">
    <source>
        <dbReference type="EMBL" id="EJW79157.1"/>
    </source>
</evidence>
<proteinExistence type="predicted"/>
<protein>
    <recommendedName>
        <fullName evidence="3">START domain-containing protein</fullName>
    </recommendedName>
</protein>
<gene>
    <name evidence="1" type="ORF">WUBG_09934</name>
</gene>
<comment type="caution">
    <text evidence="1">The sequence shown here is derived from an EMBL/GenBank/DDBJ whole genome shotgun (WGS) entry which is preliminary data.</text>
</comment>
<evidence type="ECO:0008006" key="3">
    <source>
        <dbReference type="Google" id="ProtNLM"/>
    </source>
</evidence>
<accession>J9EQ35</accession>
<organism evidence="1 2">
    <name type="scientific">Wuchereria bancrofti</name>
    <dbReference type="NCBI Taxonomy" id="6293"/>
    <lineage>
        <taxon>Eukaryota</taxon>
        <taxon>Metazoa</taxon>
        <taxon>Ecdysozoa</taxon>
        <taxon>Nematoda</taxon>
        <taxon>Chromadorea</taxon>
        <taxon>Rhabditida</taxon>
        <taxon>Spirurina</taxon>
        <taxon>Spiruromorpha</taxon>
        <taxon>Filarioidea</taxon>
        <taxon>Onchocercidae</taxon>
        <taxon>Wuchereria</taxon>
    </lineage>
</organism>
<sequence>YEESIRQANDALRDLMELVNMPDFEDHDGWKQKISNKSDVVYSKRFKMGKVFTMR</sequence>